<dbReference type="Proteomes" id="UP000260721">
    <property type="component" value="Unassembled WGS sequence"/>
</dbReference>
<dbReference type="RefSeq" id="WP_117447233.1">
    <property type="nucleotide sequence ID" value="NZ_CALZNX010000036.1"/>
</dbReference>
<evidence type="ECO:0008006" key="6">
    <source>
        <dbReference type="Google" id="ProtNLM"/>
    </source>
</evidence>
<dbReference type="Proteomes" id="UP000540014">
    <property type="component" value="Unassembled WGS sequence"/>
</dbReference>
<reference evidence="2 5" key="2">
    <citation type="submission" date="2020-04" db="EMBL/GenBank/DDBJ databases">
        <authorList>
            <person name="Hitch T.C.A."/>
            <person name="Wylensek D."/>
            <person name="Clavel T."/>
        </authorList>
    </citation>
    <scope>NUCLEOTIDE SEQUENCE [LARGE SCALE GENOMIC DNA]</scope>
    <source>
        <strain evidence="2 5">BSM-383-APC-22F</strain>
    </source>
</reference>
<sequence length="142" mass="17056">MNICVPYDKEYTDLLGLAVYSFEYYEGMIVDVISYYEPDFRTEYYRRKAMASSKLADKFETCKKYDQLEKYIEDFSSLVDRRNQLFHAHPVTHDGNQILNYQVNTDWEVCDFLWTKDELQSFLLTINRNIMSLSEFKSKLMK</sequence>
<dbReference type="AlphaFoldDB" id="A0A3E3DUG5"/>
<evidence type="ECO:0000313" key="5">
    <source>
        <dbReference type="Proteomes" id="UP000540014"/>
    </source>
</evidence>
<evidence type="ECO:0000313" key="4">
    <source>
        <dbReference type="Proteomes" id="UP000260721"/>
    </source>
</evidence>
<comment type="caution">
    <text evidence="3">The sequence shown here is derived from an EMBL/GenBank/DDBJ whole genome shotgun (WGS) entry which is preliminary data.</text>
</comment>
<dbReference type="EMBL" id="QUSK01000037">
    <property type="protein sequence ID" value="RGD72871.1"/>
    <property type="molecule type" value="Genomic_DNA"/>
</dbReference>
<accession>A0A3E3DUG5</accession>
<dbReference type="EMBL" id="JAQLXO010000007">
    <property type="protein sequence ID" value="MDB7982291.1"/>
    <property type="molecule type" value="Genomic_DNA"/>
</dbReference>
<reference evidence="1" key="3">
    <citation type="submission" date="2023-01" db="EMBL/GenBank/DDBJ databases">
        <title>Human gut microbiome strain richness.</title>
        <authorList>
            <person name="Chen-Liaw A."/>
        </authorList>
    </citation>
    <scope>NUCLEOTIDE SEQUENCE</scope>
    <source>
        <strain evidence="1">D8_m1001271B151109d0_201107</strain>
    </source>
</reference>
<evidence type="ECO:0000313" key="3">
    <source>
        <dbReference type="EMBL" id="RGD72871.1"/>
    </source>
</evidence>
<name>A0A3E3DUG5_9FIRM</name>
<organism evidence="3 4">
    <name type="scientific">Faecalicoccus pleomorphus</name>
    <dbReference type="NCBI Taxonomy" id="1323"/>
    <lineage>
        <taxon>Bacteria</taxon>
        <taxon>Bacillati</taxon>
        <taxon>Bacillota</taxon>
        <taxon>Erysipelotrichia</taxon>
        <taxon>Erysipelotrichales</taxon>
        <taxon>Erysipelotrichaceae</taxon>
        <taxon>Faecalicoccus</taxon>
    </lineage>
</organism>
<proteinExistence type="predicted"/>
<evidence type="ECO:0000313" key="1">
    <source>
        <dbReference type="EMBL" id="MDB7982291.1"/>
    </source>
</evidence>
<protein>
    <recommendedName>
        <fullName evidence="6">Cthe-2314-like HEPN domain-containing protein</fullName>
    </recommendedName>
</protein>
<evidence type="ECO:0000313" key="2">
    <source>
        <dbReference type="EMBL" id="NME45385.1"/>
    </source>
</evidence>
<dbReference type="EMBL" id="JABAFR010000036">
    <property type="protein sequence ID" value="NME45385.1"/>
    <property type="molecule type" value="Genomic_DNA"/>
</dbReference>
<gene>
    <name evidence="3" type="ORF">DXC78_11980</name>
    <name evidence="2" type="ORF">HF861_10975</name>
    <name evidence="1" type="ORF">PND82_05610</name>
</gene>
<reference evidence="3 4" key="1">
    <citation type="submission" date="2018-08" db="EMBL/GenBank/DDBJ databases">
        <title>A genome reference for cultivated species of the human gut microbiota.</title>
        <authorList>
            <person name="Zou Y."/>
            <person name="Xue W."/>
            <person name="Luo G."/>
        </authorList>
    </citation>
    <scope>NUCLEOTIDE SEQUENCE [LARGE SCALE GENOMIC DNA]</scope>
    <source>
        <strain evidence="3 4">TF08-11</strain>
    </source>
</reference>
<dbReference type="Proteomes" id="UP001212981">
    <property type="component" value="Unassembled WGS sequence"/>
</dbReference>